<dbReference type="InterPro" id="IPR001370">
    <property type="entry name" value="BIR_rpt"/>
</dbReference>
<dbReference type="Gene3D" id="1.10.1170.10">
    <property type="entry name" value="Inhibitor Of Apoptosis Protein (2mihbC-IAP-1), Chain A"/>
    <property type="match status" value="1"/>
</dbReference>
<dbReference type="GO" id="GO:0043066">
    <property type="term" value="P:negative regulation of apoptotic process"/>
    <property type="evidence" value="ECO:0007669"/>
    <property type="project" value="TreeGrafter"/>
</dbReference>
<feature type="non-terminal residue" evidence="1">
    <location>
        <position position="1"/>
    </location>
</feature>
<dbReference type="PROSITE" id="PS50143">
    <property type="entry name" value="BIR_REPEAT_2"/>
    <property type="match status" value="1"/>
</dbReference>
<dbReference type="GO" id="GO:0061630">
    <property type="term" value="F:ubiquitin protein ligase activity"/>
    <property type="evidence" value="ECO:0007669"/>
    <property type="project" value="TreeGrafter"/>
</dbReference>
<dbReference type="GO" id="GO:0031398">
    <property type="term" value="P:positive regulation of protein ubiquitination"/>
    <property type="evidence" value="ECO:0007669"/>
    <property type="project" value="TreeGrafter"/>
</dbReference>
<dbReference type="InterPro" id="IPR050784">
    <property type="entry name" value="IAP"/>
</dbReference>
<dbReference type="AlphaFoldDB" id="A0A821ZYB1"/>
<dbReference type="GO" id="GO:0043027">
    <property type="term" value="F:cysteine-type endopeptidase inhibitor activity involved in apoptotic process"/>
    <property type="evidence" value="ECO:0007669"/>
    <property type="project" value="TreeGrafter"/>
</dbReference>
<dbReference type="GO" id="GO:0051726">
    <property type="term" value="P:regulation of cell cycle"/>
    <property type="evidence" value="ECO:0007669"/>
    <property type="project" value="TreeGrafter"/>
</dbReference>
<name>A0A821ZYB1_9BILA</name>
<dbReference type="GO" id="GO:0005737">
    <property type="term" value="C:cytoplasm"/>
    <property type="evidence" value="ECO:0007669"/>
    <property type="project" value="TreeGrafter"/>
</dbReference>
<organism evidence="1 2">
    <name type="scientific">Rotaria socialis</name>
    <dbReference type="NCBI Taxonomy" id="392032"/>
    <lineage>
        <taxon>Eukaryota</taxon>
        <taxon>Metazoa</taxon>
        <taxon>Spiralia</taxon>
        <taxon>Gnathifera</taxon>
        <taxon>Rotifera</taxon>
        <taxon>Eurotatoria</taxon>
        <taxon>Bdelloidea</taxon>
        <taxon>Philodinida</taxon>
        <taxon>Philodinidae</taxon>
        <taxon>Rotaria</taxon>
    </lineage>
</organism>
<dbReference type="PANTHER" id="PTHR10044">
    <property type="entry name" value="INHIBITOR OF APOPTOSIS"/>
    <property type="match status" value="1"/>
</dbReference>
<protein>
    <submittedName>
        <fullName evidence="1">Uncharacterized protein</fullName>
    </submittedName>
</protein>
<reference evidence="1" key="1">
    <citation type="submission" date="2021-02" db="EMBL/GenBank/DDBJ databases">
        <authorList>
            <person name="Nowell W R."/>
        </authorList>
    </citation>
    <scope>NUCLEOTIDE SEQUENCE</scope>
</reference>
<dbReference type="SMART" id="SM00238">
    <property type="entry name" value="BIR"/>
    <property type="match status" value="1"/>
</dbReference>
<dbReference type="SUPFAM" id="SSF57924">
    <property type="entry name" value="Inhibitor of apoptosis (IAP) repeat"/>
    <property type="match status" value="1"/>
</dbReference>
<dbReference type="Pfam" id="PF00653">
    <property type="entry name" value="BIR"/>
    <property type="match status" value="1"/>
</dbReference>
<dbReference type="PANTHER" id="PTHR10044:SF139">
    <property type="entry name" value="DEATH-ASSOCIATED INHIBITOR OF APOPTOSIS 2"/>
    <property type="match status" value="1"/>
</dbReference>
<accession>A0A821ZYB1</accession>
<evidence type="ECO:0000313" key="2">
    <source>
        <dbReference type="Proteomes" id="UP000663848"/>
    </source>
</evidence>
<dbReference type="GO" id="GO:0005634">
    <property type="term" value="C:nucleus"/>
    <property type="evidence" value="ECO:0007669"/>
    <property type="project" value="TreeGrafter"/>
</dbReference>
<proteinExistence type="predicted"/>
<sequence>MMAEAGFFYMGTGSVCCFYCGNKLQHFEPRDCPFEEHATFYPFCDFIQKVRGLDYVNRIILECGRIPQGRLKYEKDGTQKIKRIIFDKS</sequence>
<evidence type="ECO:0000313" key="1">
    <source>
        <dbReference type="EMBL" id="CAF4988639.1"/>
    </source>
</evidence>
<dbReference type="EMBL" id="CAJOBR010029952">
    <property type="protein sequence ID" value="CAF4988639.1"/>
    <property type="molecule type" value="Genomic_DNA"/>
</dbReference>
<comment type="caution">
    <text evidence="1">The sequence shown here is derived from an EMBL/GenBank/DDBJ whole genome shotgun (WGS) entry which is preliminary data.</text>
</comment>
<gene>
    <name evidence="1" type="ORF">QYT958_LOCUS36868</name>
</gene>
<dbReference type="Proteomes" id="UP000663848">
    <property type="component" value="Unassembled WGS sequence"/>
</dbReference>